<sequence length="118" mass="13272">MLYTVLLLWFVIPTLFGRDVVPTSVRHNLFKRYSSYSYSYDYVYCNPGTYYTIYACPCNSISTIICCCPYQPSPPYPTSPPVPPPPVTARPVPLNGKVHDDVISPLIVLAIILCAMFL</sequence>
<accession>A0A0B1T585</accession>
<gene>
    <name evidence="2" type="ORF">OESDEN_07704</name>
</gene>
<dbReference type="AlphaFoldDB" id="A0A0B1T585"/>
<feature type="chain" id="PRO_5002081911" evidence="1">
    <location>
        <begin position="18"/>
        <end position="118"/>
    </location>
</feature>
<evidence type="ECO:0000313" key="2">
    <source>
        <dbReference type="EMBL" id="KHJ92409.1"/>
    </source>
</evidence>
<dbReference type="Proteomes" id="UP000053660">
    <property type="component" value="Unassembled WGS sequence"/>
</dbReference>
<organism evidence="2 3">
    <name type="scientific">Oesophagostomum dentatum</name>
    <name type="common">Nodular worm</name>
    <dbReference type="NCBI Taxonomy" id="61180"/>
    <lineage>
        <taxon>Eukaryota</taxon>
        <taxon>Metazoa</taxon>
        <taxon>Ecdysozoa</taxon>
        <taxon>Nematoda</taxon>
        <taxon>Chromadorea</taxon>
        <taxon>Rhabditida</taxon>
        <taxon>Rhabditina</taxon>
        <taxon>Rhabditomorpha</taxon>
        <taxon>Strongyloidea</taxon>
        <taxon>Strongylidae</taxon>
        <taxon>Oesophagostomum</taxon>
    </lineage>
</organism>
<protein>
    <submittedName>
        <fullName evidence="2">Uncharacterized protein</fullName>
    </submittedName>
</protein>
<feature type="signal peptide" evidence="1">
    <location>
        <begin position="1"/>
        <end position="17"/>
    </location>
</feature>
<evidence type="ECO:0000313" key="3">
    <source>
        <dbReference type="Proteomes" id="UP000053660"/>
    </source>
</evidence>
<keyword evidence="1" id="KW-0732">Signal</keyword>
<evidence type="ECO:0000256" key="1">
    <source>
        <dbReference type="SAM" id="SignalP"/>
    </source>
</evidence>
<name>A0A0B1T585_OESDE</name>
<proteinExistence type="predicted"/>
<keyword evidence="3" id="KW-1185">Reference proteome</keyword>
<reference evidence="2 3" key="1">
    <citation type="submission" date="2014-03" db="EMBL/GenBank/DDBJ databases">
        <title>Draft genome of the hookworm Oesophagostomum dentatum.</title>
        <authorList>
            <person name="Mitreva M."/>
        </authorList>
    </citation>
    <scope>NUCLEOTIDE SEQUENCE [LARGE SCALE GENOMIC DNA]</scope>
    <source>
        <strain evidence="2 3">OD-Hann</strain>
    </source>
</reference>
<dbReference type="EMBL" id="KN551372">
    <property type="protein sequence ID" value="KHJ92409.1"/>
    <property type="molecule type" value="Genomic_DNA"/>
</dbReference>